<comment type="caution">
    <text evidence="1">The sequence shown here is derived from an EMBL/GenBank/DDBJ whole genome shotgun (WGS) entry which is preliminary data.</text>
</comment>
<organism evidence="1 2">
    <name type="scientific">Paenibacillus gyeongsangnamensis</name>
    <dbReference type="NCBI Taxonomy" id="3388067"/>
    <lineage>
        <taxon>Bacteria</taxon>
        <taxon>Bacillati</taxon>
        <taxon>Bacillota</taxon>
        <taxon>Bacilli</taxon>
        <taxon>Bacillales</taxon>
        <taxon>Paenibacillaceae</taxon>
        <taxon>Paenibacillus</taxon>
    </lineage>
</organism>
<name>A0ABT4Q6D4_9BACL</name>
<proteinExistence type="predicted"/>
<accession>A0ABT4Q6D4</accession>
<dbReference type="RefSeq" id="WP_269880860.1">
    <property type="nucleotide sequence ID" value="NZ_JAQAGZ010000004.1"/>
</dbReference>
<reference evidence="1 2" key="1">
    <citation type="submission" date="2022-12" db="EMBL/GenBank/DDBJ databases">
        <title>Draft genome sequence of Paenibacillus sp. dW9.</title>
        <authorList>
            <person name="Choi E.-W."/>
            <person name="Kim D.-U."/>
        </authorList>
    </citation>
    <scope>NUCLEOTIDE SEQUENCE [LARGE SCALE GENOMIC DNA]</scope>
    <source>
        <strain evidence="2">dW9</strain>
    </source>
</reference>
<dbReference type="EMBL" id="JAQAGZ010000004">
    <property type="protein sequence ID" value="MCZ8512435.1"/>
    <property type="molecule type" value="Genomic_DNA"/>
</dbReference>
<keyword evidence="2" id="KW-1185">Reference proteome</keyword>
<sequence>MDKQSRNRKKKEIKFTCSYIDKYTFEFLGNHPLEFIDKIPLERQFQFKSLVLEIQTGKKQKLVD</sequence>
<protein>
    <submittedName>
        <fullName evidence="1">Uncharacterized protein</fullName>
    </submittedName>
</protein>
<evidence type="ECO:0000313" key="2">
    <source>
        <dbReference type="Proteomes" id="UP001527882"/>
    </source>
</evidence>
<dbReference type="Proteomes" id="UP001527882">
    <property type="component" value="Unassembled WGS sequence"/>
</dbReference>
<evidence type="ECO:0000313" key="1">
    <source>
        <dbReference type="EMBL" id="MCZ8512435.1"/>
    </source>
</evidence>
<gene>
    <name evidence="1" type="ORF">O9H85_08305</name>
</gene>